<name>A0A8J3IND2_9CHLR</name>
<organism evidence="2 3">
    <name type="scientific">Reticulibacter mediterranei</name>
    <dbReference type="NCBI Taxonomy" id="2778369"/>
    <lineage>
        <taxon>Bacteria</taxon>
        <taxon>Bacillati</taxon>
        <taxon>Chloroflexota</taxon>
        <taxon>Ktedonobacteria</taxon>
        <taxon>Ktedonobacterales</taxon>
        <taxon>Reticulibacteraceae</taxon>
        <taxon>Reticulibacter</taxon>
    </lineage>
</organism>
<evidence type="ECO:0000313" key="2">
    <source>
        <dbReference type="EMBL" id="GHO92541.1"/>
    </source>
</evidence>
<dbReference type="InterPro" id="IPR010852">
    <property type="entry name" value="ABATE"/>
</dbReference>
<dbReference type="Pfam" id="PF07336">
    <property type="entry name" value="ABATE"/>
    <property type="match status" value="1"/>
</dbReference>
<dbReference type="InterPro" id="IPR021005">
    <property type="entry name" value="Znf_CGNR"/>
</dbReference>
<gene>
    <name evidence="2" type="ORF">KSF_025890</name>
</gene>
<dbReference type="Gene3D" id="1.10.3300.10">
    <property type="entry name" value="Jann2411-like domain"/>
    <property type="match status" value="1"/>
</dbReference>
<dbReference type="AlphaFoldDB" id="A0A8J3IND2"/>
<evidence type="ECO:0000259" key="1">
    <source>
        <dbReference type="Pfam" id="PF11706"/>
    </source>
</evidence>
<comment type="caution">
    <text evidence="2">The sequence shown here is derived from an EMBL/GenBank/DDBJ whole genome shotgun (WGS) entry which is preliminary data.</text>
</comment>
<accession>A0A8J3IND2</accession>
<protein>
    <recommendedName>
        <fullName evidence="1">Zinc finger CGNR domain-containing protein</fullName>
    </recommendedName>
</protein>
<dbReference type="EMBL" id="BNJK01000001">
    <property type="protein sequence ID" value="GHO92541.1"/>
    <property type="molecule type" value="Genomic_DNA"/>
</dbReference>
<dbReference type="InterPro" id="IPR023286">
    <property type="entry name" value="ABATE_dom_sf"/>
</dbReference>
<dbReference type="Proteomes" id="UP000597444">
    <property type="component" value="Unassembled WGS sequence"/>
</dbReference>
<dbReference type="SUPFAM" id="SSF160904">
    <property type="entry name" value="Jann2411-like"/>
    <property type="match status" value="1"/>
</dbReference>
<proteinExistence type="predicted"/>
<keyword evidence="3" id="KW-1185">Reference proteome</keyword>
<dbReference type="RefSeq" id="WP_220203367.1">
    <property type="nucleotide sequence ID" value="NZ_BNJK01000001.1"/>
</dbReference>
<dbReference type="PANTHER" id="PTHR35525:SF3">
    <property type="entry name" value="BLL6575 PROTEIN"/>
    <property type="match status" value="1"/>
</dbReference>
<evidence type="ECO:0000313" key="3">
    <source>
        <dbReference type="Proteomes" id="UP000597444"/>
    </source>
</evidence>
<sequence>MQKEKTSASQETRKPSSRLVAGDVSLDFVNTRQPDGFLQNAADLVRWSRDIGLVTEENVIAVLTEADAYPQKSMALFTRIMMLREASYRVLLALIHQTSPATSDVQVLQSMFLQTRSHERLVSADHRLAWQWESAERRLTWLHWLLSRSVEVVLTSPLMERVKECPPSEGGCGWFFVDRSKNSSRQWCSDECGSRVRMRRLYARKRTNNER</sequence>
<feature type="domain" description="Zinc finger CGNR" evidence="1">
    <location>
        <begin position="161"/>
        <end position="205"/>
    </location>
</feature>
<dbReference type="Pfam" id="PF11706">
    <property type="entry name" value="zf-CGNR"/>
    <property type="match status" value="1"/>
</dbReference>
<reference evidence="2" key="1">
    <citation type="submission" date="2020-10" db="EMBL/GenBank/DDBJ databases">
        <title>Taxonomic study of unclassified bacteria belonging to the class Ktedonobacteria.</title>
        <authorList>
            <person name="Yabe S."/>
            <person name="Wang C.M."/>
            <person name="Zheng Y."/>
            <person name="Sakai Y."/>
            <person name="Cavaletti L."/>
            <person name="Monciardini P."/>
            <person name="Donadio S."/>
        </authorList>
    </citation>
    <scope>NUCLEOTIDE SEQUENCE</scope>
    <source>
        <strain evidence="2">ID150040</strain>
    </source>
</reference>
<dbReference type="PANTHER" id="PTHR35525">
    <property type="entry name" value="BLL6575 PROTEIN"/>
    <property type="match status" value="1"/>
</dbReference>